<proteinExistence type="predicted"/>
<protein>
    <submittedName>
        <fullName evidence="2">Uncharacterized protein</fullName>
    </submittedName>
</protein>
<evidence type="ECO:0000313" key="2">
    <source>
        <dbReference type="EMBL" id="KAF6392609.1"/>
    </source>
</evidence>
<dbReference type="EMBL" id="JACAGB010000001">
    <property type="protein sequence ID" value="KAF6392609.1"/>
    <property type="molecule type" value="Genomic_DNA"/>
</dbReference>
<feature type="region of interest" description="Disordered" evidence="1">
    <location>
        <begin position="1"/>
        <end position="23"/>
    </location>
</feature>
<feature type="region of interest" description="Disordered" evidence="1">
    <location>
        <begin position="42"/>
        <end position="68"/>
    </location>
</feature>
<organism evidence="2 3">
    <name type="scientific">Pipistrellus kuhlii</name>
    <name type="common">Kuhl's pipistrelle</name>
    <dbReference type="NCBI Taxonomy" id="59472"/>
    <lineage>
        <taxon>Eukaryota</taxon>
        <taxon>Metazoa</taxon>
        <taxon>Chordata</taxon>
        <taxon>Craniata</taxon>
        <taxon>Vertebrata</taxon>
        <taxon>Euteleostomi</taxon>
        <taxon>Mammalia</taxon>
        <taxon>Eutheria</taxon>
        <taxon>Laurasiatheria</taxon>
        <taxon>Chiroptera</taxon>
        <taxon>Yangochiroptera</taxon>
        <taxon>Vespertilionidae</taxon>
        <taxon>Pipistrellus</taxon>
    </lineage>
</organism>
<name>A0A7J8B265_PIPKU</name>
<feature type="region of interest" description="Disordered" evidence="1">
    <location>
        <begin position="89"/>
        <end position="129"/>
    </location>
</feature>
<reference evidence="2 3" key="1">
    <citation type="journal article" date="2020" name="Nature">
        <title>Six reference-quality genomes reveal evolution of bat adaptations.</title>
        <authorList>
            <person name="Jebb D."/>
            <person name="Huang Z."/>
            <person name="Pippel M."/>
            <person name="Hughes G.M."/>
            <person name="Lavrichenko K."/>
            <person name="Devanna P."/>
            <person name="Winkler S."/>
            <person name="Jermiin L.S."/>
            <person name="Skirmuntt E.C."/>
            <person name="Katzourakis A."/>
            <person name="Burkitt-Gray L."/>
            <person name="Ray D.A."/>
            <person name="Sullivan K.A.M."/>
            <person name="Roscito J.G."/>
            <person name="Kirilenko B.M."/>
            <person name="Davalos L.M."/>
            <person name="Corthals A.P."/>
            <person name="Power M.L."/>
            <person name="Jones G."/>
            <person name="Ransome R.D."/>
            <person name="Dechmann D.K.N."/>
            <person name="Locatelli A.G."/>
            <person name="Puechmaille S.J."/>
            <person name="Fedrigo O."/>
            <person name="Jarvis E.D."/>
            <person name="Hiller M."/>
            <person name="Vernes S.C."/>
            <person name="Myers E.W."/>
            <person name="Teeling E.C."/>
        </authorList>
    </citation>
    <scope>NUCLEOTIDE SEQUENCE [LARGE SCALE GENOMIC DNA]</scope>
    <source>
        <strain evidence="2">MPipKuh1</strain>
        <tissue evidence="2">Flight muscle</tissue>
    </source>
</reference>
<dbReference type="Proteomes" id="UP000558488">
    <property type="component" value="Unassembled WGS sequence"/>
</dbReference>
<evidence type="ECO:0000313" key="3">
    <source>
        <dbReference type="Proteomes" id="UP000558488"/>
    </source>
</evidence>
<keyword evidence="3" id="KW-1185">Reference proteome</keyword>
<feature type="compositionally biased region" description="Polar residues" evidence="1">
    <location>
        <begin position="1"/>
        <end position="12"/>
    </location>
</feature>
<dbReference type="AlphaFoldDB" id="A0A7J8B265"/>
<feature type="compositionally biased region" description="Basic and acidic residues" evidence="1">
    <location>
        <begin position="108"/>
        <end position="129"/>
    </location>
</feature>
<comment type="caution">
    <text evidence="2">The sequence shown here is derived from an EMBL/GenBank/DDBJ whole genome shotgun (WGS) entry which is preliminary data.</text>
</comment>
<accession>A0A7J8B265</accession>
<evidence type="ECO:0000256" key="1">
    <source>
        <dbReference type="SAM" id="MobiDB-lite"/>
    </source>
</evidence>
<gene>
    <name evidence="2" type="ORF">mPipKuh1_007798</name>
</gene>
<sequence length="129" mass="13662">MEISQVQMSSQERNGDQPDCGLGEGQATCLWSQVLVAVPTPRARERNKLPTPQSPVPVASAGLSEATLGPGCLRSARGKEDRVLGACDQPEEGILGSGCAARQRQLRPAREQASRGPVRDDQAGSHMSD</sequence>